<keyword evidence="8" id="KW-0349">Heme</keyword>
<dbReference type="PROSITE" id="PS50191">
    <property type="entry name" value="CRAL_TRIO"/>
    <property type="match status" value="1"/>
</dbReference>
<sequence>MSQPEWPALESDHPLMKFIEVLPAILDQAEYDEVYGIDLKNSTPFHVKLILQKFLRANANDLEKAKEQLLSTLKWRKSFQPLKAKDEVFDEKRFGGLGYILTLENVPDSTNAQDVAAFNIYGSVKDFKETFEDIEGFMRWRVALMELTLEQLKLGEVTKPIPDYGKGVDPYQAFQIHDYLQVSFLRQNPYTKAATKVAIDTFKNFYPETLSRKFFVNVPIVMGWMFTALSVFLSKETVQKFTILSYGEYLAGYIGQSVPVEYGGKGEKLSTISSIKTKFNESDHNDEVSVD</sequence>
<evidence type="ECO:0000256" key="10">
    <source>
        <dbReference type="ARBA" id="ARBA00022824"/>
    </source>
</evidence>
<feature type="domain" description="CRAL-TRIO" evidence="18">
    <location>
        <begin position="137"/>
        <end position="270"/>
    </location>
</feature>
<dbReference type="CDD" id="cd00170">
    <property type="entry name" value="SEC14"/>
    <property type="match status" value="1"/>
</dbReference>
<evidence type="ECO:0000256" key="2">
    <source>
        <dbReference type="ARBA" id="ARBA00004174"/>
    </source>
</evidence>
<keyword evidence="14 17" id="KW-0472">Membrane</keyword>
<comment type="catalytic activity">
    <reaction evidence="15">
        <text>a 1,2-diacyl-sn-glycero-3-phospho-(1D-myo-inositol)(in) = a 1,2-diacyl-sn-glycero-3-phospho-(1D-myo-inositol)(out)</text>
        <dbReference type="Rhea" id="RHEA:38691"/>
        <dbReference type="ChEBI" id="CHEBI:57880"/>
    </reaction>
    <physiologicalReaction direction="left-to-right" evidence="15">
        <dbReference type="Rhea" id="RHEA:38692"/>
    </physiologicalReaction>
</comment>
<organism evidence="19 20">
    <name type="scientific">Acrasis kona</name>
    <dbReference type="NCBI Taxonomy" id="1008807"/>
    <lineage>
        <taxon>Eukaryota</taxon>
        <taxon>Discoba</taxon>
        <taxon>Heterolobosea</taxon>
        <taxon>Tetramitia</taxon>
        <taxon>Eutetramitia</taxon>
        <taxon>Acrasidae</taxon>
        <taxon>Acrasis</taxon>
    </lineage>
</organism>
<keyword evidence="11" id="KW-0492">Microsome</keyword>
<dbReference type="PANTHER" id="PTHR47669">
    <property type="entry name" value="PHOSPHATIDYLINOSITOL TRANSFER PROTEIN SFH5"/>
    <property type="match status" value="1"/>
</dbReference>
<keyword evidence="12" id="KW-0408">Iron</keyword>
<evidence type="ECO:0000313" key="20">
    <source>
        <dbReference type="Proteomes" id="UP001431209"/>
    </source>
</evidence>
<protein>
    <submittedName>
        <fullName evidence="19">Phosphatidylinositol transfer protein</fullName>
    </submittedName>
</protein>
<dbReference type="SMART" id="SM00516">
    <property type="entry name" value="SEC14"/>
    <property type="match status" value="1"/>
</dbReference>
<keyword evidence="20" id="KW-1185">Reference proteome</keyword>
<evidence type="ECO:0000256" key="17">
    <source>
        <dbReference type="SAM" id="Phobius"/>
    </source>
</evidence>
<evidence type="ECO:0000256" key="8">
    <source>
        <dbReference type="ARBA" id="ARBA00022617"/>
    </source>
</evidence>
<dbReference type="GO" id="GO:0043001">
    <property type="term" value="P:Golgi to plasma membrane protein transport"/>
    <property type="evidence" value="ECO:0007669"/>
    <property type="project" value="TreeGrafter"/>
</dbReference>
<evidence type="ECO:0000256" key="7">
    <source>
        <dbReference type="ARBA" id="ARBA00022490"/>
    </source>
</evidence>
<comment type="function">
    <text evidence="16">Non-classical phosphatidylinositol (PtdIns) transfer protein (PITP), which exhibits PtdIns-binding/transfer activity in the absence of detectable PtdCho-binding/transfer activity. Regulates PtdIns(4,5)P2 homeostasis at the plasma membrane. Heme-binding protein that may play a role in organic oxidant-induced stress responses.</text>
</comment>
<keyword evidence="7" id="KW-0963">Cytoplasm</keyword>
<accession>A0AAW2YMI7</accession>
<comment type="caution">
    <text evidence="19">The sequence shown here is derived from an EMBL/GenBank/DDBJ whole genome shotgun (WGS) entry which is preliminary data.</text>
</comment>
<evidence type="ECO:0000256" key="14">
    <source>
        <dbReference type="ARBA" id="ARBA00023136"/>
    </source>
</evidence>
<evidence type="ECO:0000256" key="12">
    <source>
        <dbReference type="ARBA" id="ARBA00023004"/>
    </source>
</evidence>
<dbReference type="Gene3D" id="3.40.525.10">
    <property type="entry name" value="CRAL-TRIO lipid binding domain"/>
    <property type="match status" value="1"/>
</dbReference>
<dbReference type="GO" id="GO:0008526">
    <property type="term" value="F:phosphatidylinositol transfer activity"/>
    <property type="evidence" value="ECO:0007669"/>
    <property type="project" value="InterPro"/>
</dbReference>
<evidence type="ECO:0000256" key="1">
    <source>
        <dbReference type="ARBA" id="ARBA00001970"/>
    </source>
</evidence>
<dbReference type="GO" id="GO:0046872">
    <property type="term" value="F:metal ion binding"/>
    <property type="evidence" value="ECO:0007669"/>
    <property type="project" value="UniProtKB-KW"/>
</dbReference>
<keyword evidence="10" id="KW-0256">Endoplasmic reticulum</keyword>
<dbReference type="GO" id="GO:0017157">
    <property type="term" value="P:regulation of exocytosis"/>
    <property type="evidence" value="ECO:0007669"/>
    <property type="project" value="TreeGrafter"/>
</dbReference>
<proteinExistence type="inferred from homology"/>
<comment type="cofactor">
    <cofactor evidence="1">
        <name>heme b</name>
        <dbReference type="ChEBI" id="CHEBI:60344"/>
    </cofactor>
</comment>
<evidence type="ECO:0000256" key="9">
    <source>
        <dbReference type="ARBA" id="ARBA00022723"/>
    </source>
</evidence>
<dbReference type="InterPro" id="IPR036865">
    <property type="entry name" value="CRAL-TRIO_dom_sf"/>
</dbReference>
<evidence type="ECO:0000256" key="11">
    <source>
        <dbReference type="ARBA" id="ARBA00022848"/>
    </source>
</evidence>
<dbReference type="GO" id="GO:0005789">
    <property type="term" value="C:endoplasmic reticulum membrane"/>
    <property type="evidence" value="ECO:0007669"/>
    <property type="project" value="UniProtKB-SubCell"/>
</dbReference>
<keyword evidence="6" id="KW-0813">Transport</keyword>
<dbReference type="EMBL" id="JAOPGA020000444">
    <property type="protein sequence ID" value="KAL0478608.1"/>
    <property type="molecule type" value="Genomic_DNA"/>
</dbReference>
<name>A0AAW2YMI7_9EUKA</name>
<keyword evidence="9" id="KW-0479">Metal-binding</keyword>
<dbReference type="AlphaFoldDB" id="A0AAW2YMI7"/>
<evidence type="ECO:0000256" key="4">
    <source>
        <dbReference type="ARBA" id="ARBA00004496"/>
    </source>
</evidence>
<feature type="transmembrane region" description="Helical" evidence="17">
    <location>
        <begin position="214"/>
        <end position="233"/>
    </location>
</feature>
<comment type="similarity">
    <text evidence="5">Belongs to the SFH5 family.</text>
</comment>
<dbReference type="SUPFAM" id="SSF52087">
    <property type="entry name" value="CRAL/TRIO domain"/>
    <property type="match status" value="1"/>
</dbReference>
<keyword evidence="13" id="KW-0445">Lipid transport</keyword>
<evidence type="ECO:0000256" key="6">
    <source>
        <dbReference type="ARBA" id="ARBA00022448"/>
    </source>
</evidence>
<dbReference type="PANTHER" id="PTHR47669:SF1">
    <property type="entry name" value="PHOSPHATIDYLINOSITOL TRANSFER PROTEIN SFH5"/>
    <property type="match status" value="1"/>
</dbReference>
<gene>
    <name evidence="19" type="ORF">AKO1_008392</name>
</gene>
<keyword evidence="17" id="KW-1133">Transmembrane helix</keyword>
<evidence type="ECO:0000313" key="19">
    <source>
        <dbReference type="EMBL" id="KAL0478608.1"/>
    </source>
</evidence>
<dbReference type="GO" id="GO:0032541">
    <property type="term" value="C:cortical endoplasmic reticulum"/>
    <property type="evidence" value="ECO:0007669"/>
    <property type="project" value="TreeGrafter"/>
</dbReference>
<dbReference type="InterPro" id="IPR036273">
    <property type="entry name" value="CRAL/TRIO_N_dom_sf"/>
</dbReference>
<dbReference type="GO" id="GO:0005829">
    <property type="term" value="C:cytosol"/>
    <property type="evidence" value="ECO:0007669"/>
    <property type="project" value="TreeGrafter"/>
</dbReference>
<evidence type="ECO:0000259" key="18">
    <source>
        <dbReference type="PROSITE" id="PS50191"/>
    </source>
</evidence>
<dbReference type="Proteomes" id="UP001431209">
    <property type="component" value="Unassembled WGS sequence"/>
</dbReference>
<evidence type="ECO:0000256" key="15">
    <source>
        <dbReference type="ARBA" id="ARBA00024146"/>
    </source>
</evidence>
<dbReference type="InterPro" id="IPR001251">
    <property type="entry name" value="CRAL-TRIO_dom"/>
</dbReference>
<evidence type="ECO:0000256" key="3">
    <source>
        <dbReference type="ARBA" id="ARBA00004406"/>
    </source>
</evidence>
<comment type="subcellular location">
    <subcellularLocation>
        <location evidence="4">Cytoplasm</location>
    </subcellularLocation>
    <subcellularLocation>
        <location evidence="3">Endoplasmic reticulum membrane</location>
        <topology evidence="3">Peripheral membrane protein</topology>
    </subcellularLocation>
    <subcellularLocation>
        <location evidence="2">Microsome membrane</location>
        <topology evidence="2">Peripheral membrane protein</topology>
    </subcellularLocation>
</comment>
<dbReference type="Pfam" id="PF00650">
    <property type="entry name" value="CRAL_TRIO"/>
    <property type="match status" value="1"/>
</dbReference>
<evidence type="ECO:0000256" key="5">
    <source>
        <dbReference type="ARBA" id="ARBA00006667"/>
    </source>
</evidence>
<evidence type="ECO:0000256" key="16">
    <source>
        <dbReference type="ARBA" id="ARBA00024180"/>
    </source>
</evidence>
<dbReference type="GO" id="GO:0005886">
    <property type="term" value="C:plasma membrane"/>
    <property type="evidence" value="ECO:0007669"/>
    <property type="project" value="TreeGrafter"/>
</dbReference>
<evidence type="ECO:0000256" key="13">
    <source>
        <dbReference type="ARBA" id="ARBA00023055"/>
    </source>
</evidence>
<dbReference type="InterPro" id="IPR042938">
    <property type="entry name" value="Sfh5"/>
</dbReference>
<keyword evidence="17" id="KW-0812">Transmembrane</keyword>
<dbReference type="SUPFAM" id="SSF46938">
    <property type="entry name" value="CRAL/TRIO N-terminal domain"/>
    <property type="match status" value="1"/>
</dbReference>
<reference evidence="19 20" key="1">
    <citation type="submission" date="2024-03" db="EMBL/GenBank/DDBJ databases">
        <title>The Acrasis kona genome and developmental transcriptomes reveal deep origins of eukaryotic multicellular pathways.</title>
        <authorList>
            <person name="Sheikh S."/>
            <person name="Fu C.-J."/>
            <person name="Brown M.W."/>
            <person name="Baldauf S.L."/>
        </authorList>
    </citation>
    <scope>NUCLEOTIDE SEQUENCE [LARGE SCALE GENOMIC DNA]</scope>
    <source>
        <strain evidence="19 20">ATCC MYA-3509</strain>
    </source>
</reference>